<dbReference type="GO" id="GO:0032259">
    <property type="term" value="P:methylation"/>
    <property type="evidence" value="ECO:0007669"/>
    <property type="project" value="UniProtKB-KW"/>
</dbReference>
<proteinExistence type="inferred from homology"/>
<dbReference type="InterPro" id="IPR050121">
    <property type="entry name" value="Cytochrome_P450_monoxygenase"/>
</dbReference>
<dbReference type="PANTHER" id="PTHR24305:SF190">
    <property type="entry name" value="P450, PUTATIVE (EUROFUNG)-RELATED"/>
    <property type="match status" value="1"/>
</dbReference>
<accession>W9Q3J0</accession>
<dbReference type="GO" id="GO:0020037">
    <property type="term" value="F:heme binding"/>
    <property type="evidence" value="ECO:0007669"/>
    <property type="project" value="InterPro"/>
</dbReference>
<feature type="transmembrane region" description="Helical" evidence="7">
    <location>
        <begin position="20"/>
        <end position="38"/>
    </location>
</feature>
<dbReference type="InterPro" id="IPR001128">
    <property type="entry name" value="Cyt_P450"/>
</dbReference>
<dbReference type="PRINTS" id="PR00463">
    <property type="entry name" value="EP450I"/>
</dbReference>
<dbReference type="InterPro" id="IPR036396">
    <property type="entry name" value="Cyt_P450_sf"/>
</dbReference>
<organism evidence="8">
    <name type="scientific">Fusarium oxysporum f. sp. pisi HDV247</name>
    <dbReference type="NCBI Taxonomy" id="1080344"/>
    <lineage>
        <taxon>Eukaryota</taxon>
        <taxon>Fungi</taxon>
        <taxon>Dikarya</taxon>
        <taxon>Ascomycota</taxon>
        <taxon>Pezizomycotina</taxon>
        <taxon>Sordariomycetes</taxon>
        <taxon>Hypocreomycetidae</taxon>
        <taxon>Hypocreales</taxon>
        <taxon>Nectriaceae</taxon>
        <taxon>Fusarium</taxon>
        <taxon>Fusarium oxysporum species complex</taxon>
    </lineage>
</organism>
<evidence type="ECO:0000256" key="1">
    <source>
        <dbReference type="ARBA" id="ARBA00001971"/>
    </source>
</evidence>
<evidence type="ECO:0000256" key="4">
    <source>
        <dbReference type="ARBA" id="ARBA00023004"/>
    </source>
</evidence>
<dbReference type="EMBL" id="JH650971">
    <property type="protein sequence ID" value="EXA46395.1"/>
    <property type="molecule type" value="Genomic_DNA"/>
</dbReference>
<comment type="cofactor">
    <cofactor evidence="1 5">
        <name>heme</name>
        <dbReference type="ChEBI" id="CHEBI:30413"/>
    </cofactor>
</comment>
<dbReference type="Proteomes" id="UP000030751">
    <property type="component" value="Unassembled WGS sequence"/>
</dbReference>
<comment type="similarity">
    <text evidence="6">Belongs to the cytochrome P450 family.</text>
</comment>
<keyword evidence="6" id="KW-0560">Oxidoreductase</keyword>
<keyword evidence="3 5" id="KW-0479">Metal-binding</keyword>
<dbReference type="GO" id="GO:0005506">
    <property type="term" value="F:iron ion binding"/>
    <property type="evidence" value="ECO:0007669"/>
    <property type="project" value="InterPro"/>
</dbReference>
<protein>
    <submittedName>
        <fullName evidence="8">Pisatin demethylase</fullName>
    </submittedName>
</protein>
<dbReference type="Gene3D" id="1.10.630.10">
    <property type="entry name" value="Cytochrome P450"/>
    <property type="match status" value="1"/>
</dbReference>
<keyword evidence="7" id="KW-0812">Transmembrane</keyword>
<evidence type="ECO:0000256" key="5">
    <source>
        <dbReference type="PIRSR" id="PIRSR602401-1"/>
    </source>
</evidence>
<keyword evidence="4 5" id="KW-0408">Iron</keyword>
<evidence type="ECO:0000256" key="7">
    <source>
        <dbReference type="SAM" id="Phobius"/>
    </source>
</evidence>
<sequence>MLADTGLGLVSELKAKLGWPLLQIVPVAFVAYNLLWLIHKSFFSSLRKIPGPFLARISRVWEMRKTATGNIDEIIMDLHKCHRPIVRIGPNRYDFDTMEAAKIIYRIGSTLPKADYYIPFGLPSFPNLFDGVDGQTAILKEELQRFSDQKQVIDLPQFLQYYVFDAIGVITSMGMMESNSDTNGACGALDAMWHYASMMAYIPHMHAWWLWLFSPLPIESPIQGLTEIKATELSDDASLKGGNNFLAKLLLMEKEGKVTSRETQQAIGLNIGAGSHTTANALSPILYYLYTNPRTLQCLREELDICVKVDPLSFQQSQSMLYLQAVIKEALRLHPGVGTQLTRVVPKVGLVIEGQSFPEGTEVGVNAWVLYHKKSIFGVDASEFRPERWLETGENLNIGGSFTFGAGSRSCIGKNIRNLEMSRAIPQIVRNFDIEINRGEMILKNECWWFVKPEYKAMIKTQAS</sequence>
<dbReference type="AlphaFoldDB" id="W9Q3J0"/>
<reference evidence="8" key="2">
    <citation type="submission" date="2012-05" db="EMBL/GenBank/DDBJ databases">
        <title>Annotation of the Genome Sequence of Fusarium oxysporum HDV247.</title>
        <authorList>
            <consortium name="The Broad Institute Genomics Platform"/>
            <person name="Ma L.-J."/>
            <person name="Corby-Kistler H."/>
            <person name="Broz K."/>
            <person name="Gale L.R."/>
            <person name="Jonkers W."/>
            <person name="O'Donnell K."/>
            <person name="Ploetz R."/>
            <person name="Steinberg C."/>
            <person name="Schwartz D.C."/>
            <person name="VanEtten H."/>
            <person name="Zhou S."/>
            <person name="Young S.K."/>
            <person name="Zeng Q."/>
            <person name="Gargeya S."/>
            <person name="Fitzgerald M."/>
            <person name="Abouelleil A."/>
            <person name="Alvarado L."/>
            <person name="Chapman S.B."/>
            <person name="Gainer-Dewar J."/>
            <person name="Goldberg J."/>
            <person name="Griggs A."/>
            <person name="Gujja S."/>
            <person name="Hansen M."/>
            <person name="Howarth C."/>
            <person name="Imamovic A."/>
            <person name="Ireland A."/>
            <person name="Larimer J."/>
            <person name="McCowan C."/>
            <person name="Murphy C."/>
            <person name="Pearson M."/>
            <person name="Poon T.W."/>
            <person name="Priest M."/>
            <person name="Roberts A."/>
            <person name="Saif S."/>
            <person name="Shea T."/>
            <person name="Sykes S."/>
            <person name="Wortman J."/>
            <person name="Nusbaum C."/>
            <person name="Birren B."/>
        </authorList>
    </citation>
    <scope>NUCLEOTIDE SEQUENCE</scope>
    <source>
        <strain evidence="8">HDV247</strain>
    </source>
</reference>
<evidence type="ECO:0000313" key="8">
    <source>
        <dbReference type="EMBL" id="EXA46395.1"/>
    </source>
</evidence>
<dbReference type="PANTHER" id="PTHR24305">
    <property type="entry name" value="CYTOCHROME P450"/>
    <property type="match status" value="1"/>
</dbReference>
<dbReference type="GO" id="GO:0016705">
    <property type="term" value="F:oxidoreductase activity, acting on paired donors, with incorporation or reduction of molecular oxygen"/>
    <property type="evidence" value="ECO:0007669"/>
    <property type="project" value="InterPro"/>
</dbReference>
<keyword evidence="6" id="KW-0503">Monooxygenase</keyword>
<dbReference type="PROSITE" id="PS00086">
    <property type="entry name" value="CYTOCHROME_P450"/>
    <property type="match status" value="1"/>
</dbReference>
<evidence type="ECO:0000256" key="2">
    <source>
        <dbReference type="ARBA" id="ARBA00022617"/>
    </source>
</evidence>
<keyword evidence="2 5" id="KW-0349">Heme</keyword>
<dbReference type="SUPFAM" id="SSF48264">
    <property type="entry name" value="Cytochrome P450"/>
    <property type="match status" value="1"/>
</dbReference>
<dbReference type="InterPro" id="IPR017972">
    <property type="entry name" value="Cyt_P450_CS"/>
</dbReference>
<keyword evidence="8" id="KW-0808">Transferase</keyword>
<dbReference type="GO" id="GO:0008168">
    <property type="term" value="F:methyltransferase activity"/>
    <property type="evidence" value="ECO:0007669"/>
    <property type="project" value="UniProtKB-KW"/>
</dbReference>
<keyword evidence="8" id="KW-0489">Methyltransferase</keyword>
<gene>
    <name evidence="8" type="ORF">FOVG_07112</name>
</gene>
<name>W9Q3J0_FUSOX</name>
<keyword evidence="7" id="KW-0472">Membrane</keyword>
<evidence type="ECO:0000256" key="6">
    <source>
        <dbReference type="RuleBase" id="RU000461"/>
    </source>
</evidence>
<evidence type="ECO:0000256" key="3">
    <source>
        <dbReference type="ARBA" id="ARBA00022723"/>
    </source>
</evidence>
<dbReference type="InterPro" id="IPR002401">
    <property type="entry name" value="Cyt_P450_E_grp-I"/>
</dbReference>
<dbReference type="PRINTS" id="PR00385">
    <property type="entry name" value="P450"/>
</dbReference>
<dbReference type="Pfam" id="PF00067">
    <property type="entry name" value="p450"/>
    <property type="match status" value="1"/>
</dbReference>
<reference evidence="8" key="1">
    <citation type="submission" date="2011-10" db="EMBL/GenBank/DDBJ databases">
        <title>The Genome Sequence of Fusarium oxysporum HDV247.</title>
        <authorList>
            <consortium name="The Broad Institute Genome Sequencing Platform"/>
            <person name="Ma L.-J."/>
            <person name="Gale L.R."/>
            <person name="Schwartz D.C."/>
            <person name="Zhou S."/>
            <person name="Corby-Kistler H."/>
            <person name="Young S.K."/>
            <person name="Zeng Q."/>
            <person name="Gargeya S."/>
            <person name="Fitzgerald M."/>
            <person name="Haas B."/>
            <person name="Abouelleil A."/>
            <person name="Alvarado L."/>
            <person name="Arachchi H.M."/>
            <person name="Berlin A."/>
            <person name="Brown A."/>
            <person name="Chapman S.B."/>
            <person name="Chen Z."/>
            <person name="Dunbar C."/>
            <person name="Freedman E."/>
            <person name="Gearin G."/>
            <person name="Goldberg J."/>
            <person name="Griggs A."/>
            <person name="Gujja S."/>
            <person name="Heiman D."/>
            <person name="Howarth C."/>
            <person name="Larson L."/>
            <person name="Lui A."/>
            <person name="MacDonald P.J.P."/>
            <person name="Montmayeur A."/>
            <person name="Murphy C."/>
            <person name="Neiman D."/>
            <person name="Pearson M."/>
            <person name="Priest M."/>
            <person name="Roberts A."/>
            <person name="Saif S."/>
            <person name="Shea T."/>
            <person name="Shenoy N."/>
            <person name="Sisk P."/>
            <person name="Stolte C."/>
            <person name="Sykes S."/>
            <person name="Wortman J."/>
            <person name="Nusbaum C."/>
            <person name="Birren B."/>
        </authorList>
    </citation>
    <scope>NUCLEOTIDE SEQUENCE [LARGE SCALE GENOMIC DNA]</scope>
    <source>
        <strain evidence="8">HDV247</strain>
    </source>
</reference>
<dbReference type="GO" id="GO:0004497">
    <property type="term" value="F:monooxygenase activity"/>
    <property type="evidence" value="ECO:0007669"/>
    <property type="project" value="UniProtKB-KW"/>
</dbReference>
<feature type="binding site" description="axial binding residue" evidence="5">
    <location>
        <position position="411"/>
    </location>
    <ligand>
        <name>heme</name>
        <dbReference type="ChEBI" id="CHEBI:30413"/>
    </ligand>
    <ligandPart>
        <name>Fe</name>
        <dbReference type="ChEBI" id="CHEBI:18248"/>
    </ligandPart>
</feature>
<dbReference type="OrthoDB" id="3934656at2759"/>
<keyword evidence="7" id="KW-1133">Transmembrane helix</keyword>
<dbReference type="HOGENOM" id="CLU_001570_14_0_1"/>